<evidence type="ECO:0000256" key="1">
    <source>
        <dbReference type="SAM" id="Phobius"/>
    </source>
</evidence>
<dbReference type="OrthoDB" id="6504775at2"/>
<keyword evidence="1" id="KW-0812">Transmembrane</keyword>
<reference evidence="2 3" key="2">
    <citation type="journal article" date="2012" name="J. Bacteriol.">
        <title>Complete Genome Sequence of Rahnella sp. Strain Y9602, a Gammaproteobacterium Isolate from Metal- and Radionuclide-Contaminated Soil.</title>
        <authorList>
            <person name="Martinez R.J."/>
            <person name="Bruce D."/>
            <person name="Detter C."/>
            <person name="Goodwin L.A."/>
            <person name="Han J."/>
            <person name="Han C.S."/>
            <person name="Held B."/>
            <person name="Land M.L."/>
            <person name="Mikhailova N."/>
            <person name="Nolan M."/>
            <person name="Pennacchio L."/>
            <person name="Pitluck S."/>
            <person name="Tapia R."/>
            <person name="Woyke T."/>
            <person name="Sobecky P.A."/>
        </authorList>
    </citation>
    <scope>NUCLEOTIDE SEQUENCE [LARGE SCALE GENOMIC DNA]</scope>
    <source>
        <strain evidence="2 3">Y9602</strain>
    </source>
</reference>
<sequence length="138" mass="16066" precursor="true">MQKIVKWSGCFIAILVMMFMCHIVLSLYLLGYISDGREYRKSNWVDYYYLTPDVIKNAPEISSDAIYYVQGGDENTFLEEKVTWTQVKDVPQAVKVLKTYLVESGIDVEARYNIGERYFIIPYEDKVSLLINTCMKNC</sequence>
<proteinExistence type="predicted"/>
<dbReference type="KEGG" id="rah:Rahaq_2307"/>
<keyword evidence="1" id="KW-0472">Membrane</keyword>
<protein>
    <submittedName>
        <fullName evidence="2">Uncharacterized protein</fullName>
    </submittedName>
</protein>
<reference evidence="3" key="1">
    <citation type="submission" date="2011-01" db="EMBL/GenBank/DDBJ databases">
        <title>Complete sequence of chromosome of Rahnella sp. Y9602.</title>
        <authorList>
            <consortium name="US DOE Joint Genome Institute"/>
            <person name="Lucas S."/>
            <person name="Copeland A."/>
            <person name="Lapidus A."/>
            <person name="Cheng J.-F."/>
            <person name="Goodwin L."/>
            <person name="Pitluck S."/>
            <person name="Lu M."/>
            <person name="Detter J.C."/>
            <person name="Han C."/>
            <person name="Tapia R."/>
            <person name="Land M."/>
            <person name="Hauser L."/>
            <person name="Kyrpides N."/>
            <person name="Ivanova N."/>
            <person name="Ovchinnikova G."/>
            <person name="Pagani I."/>
            <person name="Sobecky P.A."/>
            <person name="Martinez R.J."/>
            <person name="Woyke T."/>
        </authorList>
    </citation>
    <scope>NUCLEOTIDE SEQUENCE [LARGE SCALE GENOMIC DNA]</scope>
    <source>
        <strain evidence="3">Y9602</strain>
    </source>
</reference>
<keyword evidence="1" id="KW-1133">Transmembrane helix</keyword>
<dbReference type="EMBL" id="CP002505">
    <property type="protein sequence ID" value="ADW73917.1"/>
    <property type="molecule type" value="Genomic_DNA"/>
</dbReference>
<gene>
    <name evidence="2" type="ordered locus">Rahaq_2307</name>
</gene>
<evidence type="ECO:0000313" key="3">
    <source>
        <dbReference type="Proteomes" id="UP000007257"/>
    </source>
</evidence>
<dbReference type="AlphaFoldDB" id="A0A0H3FG43"/>
<feature type="transmembrane region" description="Helical" evidence="1">
    <location>
        <begin position="12"/>
        <end position="33"/>
    </location>
</feature>
<dbReference type="Proteomes" id="UP000007257">
    <property type="component" value="Chromosome"/>
</dbReference>
<accession>A0A0H3FG43</accession>
<dbReference type="HOGENOM" id="CLU_2024810_0_0_6"/>
<dbReference type="RefSeq" id="WP_013575617.1">
    <property type="nucleotide sequence ID" value="NC_015061.1"/>
</dbReference>
<organism evidence="2 3">
    <name type="scientific">Rahnella sp. (strain Y9602)</name>
    <dbReference type="NCBI Taxonomy" id="2703885"/>
    <lineage>
        <taxon>Bacteria</taxon>
        <taxon>Pseudomonadati</taxon>
        <taxon>Pseudomonadota</taxon>
        <taxon>Gammaproteobacteria</taxon>
        <taxon>Enterobacterales</taxon>
        <taxon>Yersiniaceae</taxon>
        <taxon>Rahnella</taxon>
    </lineage>
</organism>
<name>A0A0H3FG43_RAHSY</name>
<evidence type="ECO:0000313" key="2">
    <source>
        <dbReference type="EMBL" id="ADW73917.1"/>
    </source>
</evidence>
<dbReference type="eggNOG" id="ENOG5031S6N">
    <property type="taxonomic scope" value="Bacteria"/>
</dbReference>